<reference evidence="1 2" key="1">
    <citation type="journal article" date="2024" name="G3 (Bethesda)">
        <title>Genome assembly of Hibiscus sabdariffa L. provides insights into metabolisms of medicinal natural products.</title>
        <authorList>
            <person name="Kim T."/>
        </authorList>
    </citation>
    <scope>NUCLEOTIDE SEQUENCE [LARGE SCALE GENOMIC DNA]</scope>
    <source>
        <strain evidence="1">TK-2024</strain>
        <tissue evidence="1">Old leaves</tissue>
    </source>
</reference>
<evidence type="ECO:0000313" key="2">
    <source>
        <dbReference type="Proteomes" id="UP001472677"/>
    </source>
</evidence>
<keyword evidence="2" id="KW-1185">Reference proteome</keyword>
<dbReference type="Proteomes" id="UP001472677">
    <property type="component" value="Unassembled WGS sequence"/>
</dbReference>
<proteinExistence type="predicted"/>
<protein>
    <submittedName>
        <fullName evidence="1">Uncharacterized protein</fullName>
    </submittedName>
</protein>
<comment type="caution">
    <text evidence="1">The sequence shown here is derived from an EMBL/GenBank/DDBJ whole genome shotgun (WGS) entry which is preliminary data.</text>
</comment>
<name>A0ABR1ZLT7_9ROSI</name>
<dbReference type="EMBL" id="JBBPBM010001901">
    <property type="protein sequence ID" value="KAK8481304.1"/>
    <property type="molecule type" value="Genomic_DNA"/>
</dbReference>
<gene>
    <name evidence="1" type="ORF">V6N12_055221</name>
</gene>
<organism evidence="1 2">
    <name type="scientific">Hibiscus sabdariffa</name>
    <name type="common">roselle</name>
    <dbReference type="NCBI Taxonomy" id="183260"/>
    <lineage>
        <taxon>Eukaryota</taxon>
        <taxon>Viridiplantae</taxon>
        <taxon>Streptophyta</taxon>
        <taxon>Embryophyta</taxon>
        <taxon>Tracheophyta</taxon>
        <taxon>Spermatophyta</taxon>
        <taxon>Magnoliopsida</taxon>
        <taxon>eudicotyledons</taxon>
        <taxon>Gunneridae</taxon>
        <taxon>Pentapetalae</taxon>
        <taxon>rosids</taxon>
        <taxon>malvids</taxon>
        <taxon>Malvales</taxon>
        <taxon>Malvaceae</taxon>
        <taxon>Malvoideae</taxon>
        <taxon>Hibiscus</taxon>
    </lineage>
</organism>
<accession>A0ABR1ZLT7</accession>
<sequence>MKDIIYRFDWHTLNLERGEISETLGTMPPETRHACYTCRCLAQPGLRHPAPWIPVVLTGELKNSTLMTAFCFDFEHLDHGWKVGPAAVAAKRKIHALGDLHWTPLGIWI</sequence>
<evidence type="ECO:0000313" key="1">
    <source>
        <dbReference type="EMBL" id="KAK8481304.1"/>
    </source>
</evidence>